<evidence type="ECO:0000259" key="1">
    <source>
        <dbReference type="Pfam" id="PF16242"/>
    </source>
</evidence>
<sequence>MSTMTLPELAKKMADIDYLMLSTRAEDGQLAARPMSNNEDVDYDGTSWYFTWSDARMVDDIRRDPSVGLAYQGKAHLFGAPPLFIAVEGQAELITDQAAFTEHWDDSMDRWFKQGPATPGIILIKVQARRIHYWDGEEEGELTL</sequence>
<evidence type="ECO:0000313" key="2">
    <source>
        <dbReference type="EMBL" id="OBV36530.1"/>
    </source>
</evidence>
<dbReference type="PATRIC" id="fig|1747903.4.peg.2"/>
<dbReference type="PANTHER" id="PTHR34818:SF1">
    <property type="entry name" value="PROTEIN BLI-3"/>
    <property type="match status" value="1"/>
</dbReference>
<dbReference type="InterPro" id="IPR038725">
    <property type="entry name" value="YdaG_split_barrel_FMN-bd"/>
</dbReference>
<dbReference type="RefSeq" id="WP_065310342.1">
    <property type="nucleotide sequence ID" value="NZ_LOCQ01000062.1"/>
</dbReference>
<dbReference type="Pfam" id="PF16242">
    <property type="entry name" value="Pyrid_ox_like"/>
    <property type="match status" value="1"/>
</dbReference>
<dbReference type="SUPFAM" id="SSF50475">
    <property type="entry name" value="FMN-binding split barrel"/>
    <property type="match status" value="1"/>
</dbReference>
<dbReference type="InterPro" id="IPR052917">
    <property type="entry name" value="Stress-Dev_Protein"/>
</dbReference>
<dbReference type="InterPro" id="IPR012349">
    <property type="entry name" value="Split_barrel_FMN-bd"/>
</dbReference>
<comment type="caution">
    <text evidence="2">The sequence shown here is derived from an EMBL/GenBank/DDBJ whole genome shotgun (WGS) entry which is preliminary data.</text>
</comment>
<gene>
    <name evidence="2" type="ORF">ASR47_10012</name>
</gene>
<keyword evidence="3" id="KW-1185">Reference proteome</keyword>
<evidence type="ECO:0000313" key="3">
    <source>
        <dbReference type="Proteomes" id="UP000092713"/>
    </source>
</evidence>
<protein>
    <submittedName>
        <fullName evidence="2">General stress protein 26</fullName>
    </submittedName>
</protein>
<dbReference type="EMBL" id="LOCQ01000062">
    <property type="protein sequence ID" value="OBV36530.1"/>
    <property type="molecule type" value="Genomic_DNA"/>
</dbReference>
<reference evidence="2 3" key="1">
    <citation type="submission" date="2016-04" db="EMBL/GenBank/DDBJ databases">
        <title>Draft genome sequence of Janthinobacterium psychrotolerans sp. nov., isolated from freshwater sediments in Denmark.</title>
        <authorList>
            <person name="Gong X."/>
            <person name="Skrivergaard S."/>
            <person name="Korsgaard B.S."/>
            <person name="Schreiber L."/>
            <person name="Marshall I.P."/>
            <person name="Finster K."/>
            <person name="Schramm A."/>
        </authorList>
    </citation>
    <scope>NUCLEOTIDE SEQUENCE [LARGE SCALE GENOMIC DNA]</scope>
    <source>
        <strain evidence="2 3">S3-2</strain>
    </source>
</reference>
<name>A0A1A7BVJ6_9BURK</name>
<organism evidence="2 3">
    <name type="scientific">Janthinobacterium psychrotolerans</name>
    <dbReference type="NCBI Taxonomy" id="1747903"/>
    <lineage>
        <taxon>Bacteria</taxon>
        <taxon>Pseudomonadati</taxon>
        <taxon>Pseudomonadota</taxon>
        <taxon>Betaproteobacteria</taxon>
        <taxon>Burkholderiales</taxon>
        <taxon>Oxalobacteraceae</taxon>
        <taxon>Janthinobacterium</taxon>
    </lineage>
</organism>
<dbReference type="AlphaFoldDB" id="A0A1A7BVJ6"/>
<dbReference type="Gene3D" id="2.30.110.10">
    <property type="entry name" value="Electron Transport, Fmn-binding Protein, Chain A"/>
    <property type="match status" value="1"/>
</dbReference>
<accession>A0A1A7BVJ6</accession>
<proteinExistence type="predicted"/>
<dbReference type="OrthoDB" id="1432662at2"/>
<dbReference type="STRING" id="1747903.ASR47_10012"/>
<feature type="domain" description="General stress protein FMN-binding split barrel" evidence="1">
    <location>
        <begin position="8"/>
        <end position="137"/>
    </location>
</feature>
<dbReference type="PANTHER" id="PTHR34818">
    <property type="entry name" value="PROTEIN BLI-3"/>
    <property type="match status" value="1"/>
</dbReference>
<dbReference type="Proteomes" id="UP000092713">
    <property type="component" value="Unassembled WGS sequence"/>
</dbReference>